<accession>A0AAU2H9E3</accession>
<protein>
    <submittedName>
        <fullName evidence="1">DUF2304 domain-containing protein</fullName>
    </submittedName>
</protein>
<gene>
    <name evidence="1" type="ORF">OHV25_32140</name>
</gene>
<name>A0AAU2H9E3_9ACTN</name>
<proteinExistence type="predicted"/>
<dbReference type="EMBL" id="CP108253">
    <property type="protein sequence ID" value="WTU43902.1"/>
    <property type="molecule type" value="Genomic_DNA"/>
</dbReference>
<evidence type="ECO:0000313" key="1">
    <source>
        <dbReference type="EMBL" id="WTU43902.1"/>
    </source>
</evidence>
<reference evidence="1" key="1">
    <citation type="submission" date="2022-10" db="EMBL/GenBank/DDBJ databases">
        <title>The complete genomes of actinobacterial strains from the NBC collection.</title>
        <authorList>
            <person name="Joergensen T.S."/>
            <person name="Alvarez Arevalo M."/>
            <person name="Sterndorff E.B."/>
            <person name="Faurdal D."/>
            <person name="Vuksanovic O."/>
            <person name="Mourched A.-S."/>
            <person name="Charusanti P."/>
            <person name="Shaw S."/>
            <person name="Blin K."/>
            <person name="Weber T."/>
        </authorList>
    </citation>
    <scope>NUCLEOTIDE SEQUENCE</scope>
    <source>
        <strain evidence="1">NBC_00060</strain>
    </source>
</reference>
<dbReference type="AlphaFoldDB" id="A0AAU2H9E3"/>
<organism evidence="1">
    <name type="scientific">Streptomyces sp. NBC_00060</name>
    <dbReference type="NCBI Taxonomy" id="2975636"/>
    <lineage>
        <taxon>Bacteria</taxon>
        <taxon>Bacillati</taxon>
        <taxon>Actinomycetota</taxon>
        <taxon>Actinomycetes</taxon>
        <taxon>Kitasatosporales</taxon>
        <taxon>Streptomycetaceae</taxon>
        <taxon>Streptomyces</taxon>
    </lineage>
</organism>
<sequence length="64" mass="6597">MPSVHFPLMLALAVAAFLLCRKGGTKVSHAVICAAFGFYFADTAAAPSLHSAVNSVMGMLSQLG</sequence>